<dbReference type="InterPro" id="IPR004530">
    <property type="entry name" value="Phe-tRNA-synth_IIc_mito"/>
</dbReference>
<evidence type="ECO:0000313" key="16">
    <source>
        <dbReference type="Proteomes" id="UP000829291"/>
    </source>
</evidence>
<dbReference type="Pfam" id="PF03147">
    <property type="entry name" value="FDX-ACB"/>
    <property type="match status" value="1"/>
</dbReference>
<proteinExistence type="inferred from homology"/>
<dbReference type="SMART" id="SM00896">
    <property type="entry name" value="FDX-ACB"/>
    <property type="match status" value="1"/>
</dbReference>
<feature type="domain" description="FDX-ACB" evidence="15">
    <location>
        <begin position="376"/>
        <end position="469"/>
    </location>
</feature>
<evidence type="ECO:0000256" key="3">
    <source>
        <dbReference type="ARBA" id="ARBA00012814"/>
    </source>
</evidence>
<evidence type="ECO:0000256" key="13">
    <source>
        <dbReference type="SAM" id="MobiDB-lite"/>
    </source>
</evidence>
<protein>
    <recommendedName>
        <fullName evidence="3">phenylalanine--tRNA ligase</fullName>
        <ecNumber evidence="3">6.1.1.20</ecNumber>
    </recommendedName>
    <alternativeName>
        <fullName evidence="11">Phenylalanyl-tRNA synthetase</fullName>
    </alternativeName>
</protein>
<evidence type="ECO:0000256" key="10">
    <source>
        <dbReference type="ARBA" id="ARBA00023146"/>
    </source>
</evidence>
<evidence type="ECO:0000259" key="14">
    <source>
        <dbReference type="PROSITE" id="PS50862"/>
    </source>
</evidence>
<dbReference type="InterPro" id="IPR006195">
    <property type="entry name" value="aa-tRNA-synth_II"/>
</dbReference>
<keyword evidence="8" id="KW-0809">Transit peptide</keyword>
<comment type="similarity">
    <text evidence="2">Belongs to the class-II aminoacyl-tRNA synthetase family.</text>
</comment>
<gene>
    <name evidence="17" type="primary">LOC107225341</name>
</gene>
<evidence type="ECO:0000256" key="1">
    <source>
        <dbReference type="ARBA" id="ARBA00004305"/>
    </source>
</evidence>
<dbReference type="PROSITE" id="PS50862">
    <property type="entry name" value="AA_TRNA_LIGASE_II"/>
    <property type="match status" value="1"/>
</dbReference>
<evidence type="ECO:0000256" key="9">
    <source>
        <dbReference type="ARBA" id="ARBA00023128"/>
    </source>
</evidence>
<reference evidence="17" key="1">
    <citation type="submission" date="2025-08" db="UniProtKB">
        <authorList>
            <consortium name="RefSeq"/>
        </authorList>
    </citation>
    <scope>IDENTIFICATION</scope>
    <source>
        <tissue evidence="17">Thorax and Abdomen</tissue>
    </source>
</reference>
<evidence type="ECO:0000256" key="12">
    <source>
        <dbReference type="ARBA" id="ARBA00049255"/>
    </source>
</evidence>
<keyword evidence="4 17" id="KW-0436">Ligase</keyword>
<dbReference type="EC" id="6.1.1.20" evidence="3"/>
<dbReference type="Gene3D" id="3.30.70.380">
    <property type="entry name" value="Ferrodoxin-fold anticodon-binding domain"/>
    <property type="match status" value="1"/>
</dbReference>
<evidence type="ECO:0000256" key="8">
    <source>
        <dbReference type="ARBA" id="ARBA00022946"/>
    </source>
</evidence>
<evidence type="ECO:0000256" key="2">
    <source>
        <dbReference type="ARBA" id="ARBA00008226"/>
    </source>
</evidence>
<evidence type="ECO:0000313" key="17">
    <source>
        <dbReference type="RefSeq" id="XP_015521258.2"/>
    </source>
</evidence>
<evidence type="ECO:0000256" key="11">
    <source>
        <dbReference type="ARBA" id="ARBA00031194"/>
    </source>
</evidence>
<keyword evidence="16" id="KW-1185">Reference proteome</keyword>
<dbReference type="PANTHER" id="PTHR11538:SF41">
    <property type="entry name" value="PHENYLALANINE--TRNA LIGASE, MITOCHONDRIAL"/>
    <property type="match status" value="1"/>
</dbReference>
<dbReference type="CDD" id="cd00496">
    <property type="entry name" value="PheRS_alpha_core"/>
    <property type="match status" value="1"/>
</dbReference>
<dbReference type="GO" id="GO:0005759">
    <property type="term" value="C:mitochondrial matrix"/>
    <property type="evidence" value="ECO:0007669"/>
    <property type="project" value="UniProtKB-SubCell"/>
</dbReference>
<keyword evidence="7" id="KW-0648">Protein biosynthesis</keyword>
<feature type="compositionally biased region" description="Low complexity" evidence="13">
    <location>
        <begin position="11"/>
        <end position="21"/>
    </location>
</feature>
<accession>A0A6J0C3Z2</accession>
<evidence type="ECO:0000256" key="6">
    <source>
        <dbReference type="ARBA" id="ARBA00022840"/>
    </source>
</evidence>
<feature type="region of interest" description="Disordered" evidence="13">
    <location>
        <begin position="1"/>
        <end position="25"/>
    </location>
</feature>
<dbReference type="SUPFAM" id="SSF54991">
    <property type="entry name" value="Anticodon-binding domain of PheRS"/>
    <property type="match status" value="1"/>
</dbReference>
<dbReference type="GO" id="GO:0006432">
    <property type="term" value="P:phenylalanyl-tRNA aminoacylation"/>
    <property type="evidence" value="ECO:0007669"/>
    <property type="project" value="InterPro"/>
</dbReference>
<evidence type="ECO:0000256" key="4">
    <source>
        <dbReference type="ARBA" id="ARBA00022598"/>
    </source>
</evidence>
<dbReference type="GO" id="GO:0000049">
    <property type="term" value="F:tRNA binding"/>
    <property type="evidence" value="ECO:0007669"/>
    <property type="project" value="InterPro"/>
</dbReference>
<comment type="subcellular location">
    <subcellularLocation>
        <location evidence="1">Mitochondrion matrix</location>
    </subcellularLocation>
</comment>
<dbReference type="GeneID" id="107225341"/>
<dbReference type="PANTHER" id="PTHR11538">
    <property type="entry name" value="PHENYLALANYL-TRNA SYNTHETASE"/>
    <property type="match status" value="1"/>
</dbReference>
<evidence type="ECO:0000256" key="7">
    <source>
        <dbReference type="ARBA" id="ARBA00022917"/>
    </source>
</evidence>
<dbReference type="GO" id="GO:0004826">
    <property type="term" value="F:phenylalanine-tRNA ligase activity"/>
    <property type="evidence" value="ECO:0007669"/>
    <property type="project" value="UniProtKB-EC"/>
</dbReference>
<dbReference type="Proteomes" id="UP000829291">
    <property type="component" value="Chromosome 3"/>
</dbReference>
<dbReference type="Gene3D" id="3.30.930.10">
    <property type="entry name" value="Bira Bifunctional Protein, Domain 2"/>
    <property type="match status" value="1"/>
</dbReference>
<dbReference type="PROSITE" id="PS51447">
    <property type="entry name" value="FDX_ACB"/>
    <property type="match status" value="1"/>
</dbReference>
<dbReference type="InterPro" id="IPR045864">
    <property type="entry name" value="aa-tRNA-synth_II/BPL/LPL"/>
</dbReference>
<dbReference type="AlphaFoldDB" id="A0A6J0C3Z2"/>
<dbReference type="SUPFAM" id="SSF55681">
    <property type="entry name" value="Class II aaRS and biotin synthetases"/>
    <property type="match status" value="1"/>
</dbReference>
<keyword evidence="10" id="KW-0030">Aminoacyl-tRNA synthetase</keyword>
<dbReference type="RefSeq" id="XP_015521258.2">
    <property type="nucleotide sequence ID" value="XM_015665772.2"/>
</dbReference>
<comment type="catalytic activity">
    <reaction evidence="12">
        <text>tRNA(Phe) + L-phenylalanine + ATP = L-phenylalanyl-tRNA(Phe) + AMP + diphosphate + H(+)</text>
        <dbReference type="Rhea" id="RHEA:19413"/>
        <dbReference type="Rhea" id="RHEA-COMP:9668"/>
        <dbReference type="Rhea" id="RHEA-COMP:9699"/>
        <dbReference type="ChEBI" id="CHEBI:15378"/>
        <dbReference type="ChEBI" id="CHEBI:30616"/>
        <dbReference type="ChEBI" id="CHEBI:33019"/>
        <dbReference type="ChEBI" id="CHEBI:58095"/>
        <dbReference type="ChEBI" id="CHEBI:78442"/>
        <dbReference type="ChEBI" id="CHEBI:78531"/>
        <dbReference type="ChEBI" id="CHEBI:456215"/>
        <dbReference type="EC" id="6.1.1.20"/>
    </reaction>
</comment>
<dbReference type="NCBIfam" id="TIGR00469">
    <property type="entry name" value="pheS_mito"/>
    <property type="match status" value="1"/>
</dbReference>
<keyword evidence="5" id="KW-0547">Nucleotide-binding</keyword>
<dbReference type="Pfam" id="PF01409">
    <property type="entry name" value="tRNA-synt_2d"/>
    <property type="match status" value="2"/>
</dbReference>
<dbReference type="CTD" id="36547"/>
<evidence type="ECO:0000259" key="15">
    <source>
        <dbReference type="PROSITE" id="PS51447"/>
    </source>
</evidence>
<sequence length="469" mass="54802">MEVVGEKRNSSHSFSRSSENSGVYDGRPSRGAFKKYSMLKTIRHACVWISPARKYSLASKLVKKGKKLELLDQKYPIDEWTNVTKRISQYPGKNLHLKPDHPLSLIRQRIADYFYKAYPNKVGNPLFSVHDNLRPIVTVEQNFDSLLVPKDHPSRSKTDCYYVNSETLLRAHTTAHQAELILMGLNNFLIIGDVYRRDDINSTHYPVFHQVDGVRLRTQDEIFQNVEDSKNLRIFEHRESDSPDKQGCHTLEATKIMEHELKTVLVGLVKSFFGQDVEYRWVDEYFPFTHPSWELEILKHDEWLEVLGCGIVRQEILQKSGAADRIGWAFGAGLERLAMLFYSIPDIRLFWSEDPGFLNQFKVEDYHSRIVYKRVSIYPPSSSDISFWLPNETEFTPNDFFEIVRDIGGDIIEQVALIDDFVHPKNNRRSHCYKITYRHMERTLTKFEVNTIHRKIGRAVQDKFNVEIR</sequence>
<keyword evidence="9" id="KW-0496">Mitochondrion</keyword>
<dbReference type="OrthoDB" id="4457at2759"/>
<evidence type="ECO:0000256" key="5">
    <source>
        <dbReference type="ARBA" id="ARBA00022741"/>
    </source>
</evidence>
<dbReference type="InterPro" id="IPR005121">
    <property type="entry name" value="Fdx_antiC-bd"/>
</dbReference>
<organism evidence="17">
    <name type="scientific">Neodiprion lecontei</name>
    <name type="common">Redheaded pine sawfly</name>
    <dbReference type="NCBI Taxonomy" id="441921"/>
    <lineage>
        <taxon>Eukaryota</taxon>
        <taxon>Metazoa</taxon>
        <taxon>Ecdysozoa</taxon>
        <taxon>Arthropoda</taxon>
        <taxon>Hexapoda</taxon>
        <taxon>Insecta</taxon>
        <taxon>Pterygota</taxon>
        <taxon>Neoptera</taxon>
        <taxon>Endopterygota</taxon>
        <taxon>Hymenoptera</taxon>
        <taxon>Tenthredinoidea</taxon>
        <taxon>Diprionidae</taxon>
        <taxon>Diprioninae</taxon>
        <taxon>Neodiprion</taxon>
    </lineage>
</organism>
<keyword evidence="6" id="KW-0067">ATP-binding</keyword>
<name>A0A6J0C3Z2_NEOLC</name>
<dbReference type="GO" id="GO:0005524">
    <property type="term" value="F:ATP binding"/>
    <property type="evidence" value="ECO:0007669"/>
    <property type="project" value="UniProtKB-KW"/>
</dbReference>
<dbReference type="InterPro" id="IPR002319">
    <property type="entry name" value="Phenylalanyl-tRNA_Synthase"/>
</dbReference>
<dbReference type="InterPro" id="IPR036690">
    <property type="entry name" value="Fdx_antiC-bd_sf"/>
</dbReference>
<feature type="domain" description="Aminoacyl-transfer RNA synthetases class-II family profile" evidence="14">
    <location>
        <begin position="191"/>
        <end position="379"/>
    </location>
</feature>